<dbReference type="GO" id="GO:0008305">
    <property type="term" value="C:integrin complex"/>
    <property type="evidence" value="ECO:0007669"/>
    <property type="project" value="TreeGrafter"/>
</dbReference>
<feature type="disulfide bond" evidence="14">
    <location>
        <begin position="388"/>
        <end position="397"/>
    </location>
</feature>
<feature type="disulfide bond" evidence="14">
    <location>
        <begin position="563"/>
        <end position="597"/>
    </location>
</feature>
<feature type="disulfide bond" evidence="14">
    <location>
        <begin position="32"/>
        <end position="42"/>
    </location>
</feature>
<dbReference type="InterPro" id="IPR057073">
    <property type="entry name" value="EGF_integrin_2"/>
</dbReference>
<dbReference type="Gene3D" id="2.10.25.10">
    <property type="entry name" value="Laminin"/>
    <property type="match status" value="3"/>
</dbReference>
<feature type="disulfide bond" evidence="14">
    <location>
        <begin position="523"/>
        <end position="538"/>
    </location>
</feature>
<dbReference type="Pfam" id="PF23105">
    <property type="entry name" value="EGF_integrin"/>
    <property type="match status" value="1"/>
</dbReference>
<dbReference type="FunFam" id="2.10.25.10:FF:000036">
    <property type="entry name" value="Integrin beta"/>
    <property type="match status" value="1"/>
</dbReference>
<dbReference type="InterPro" id="IPR033760">
    <property type="entry name" value="Integrin_beta_N"/>
</dbReference>
<comment type="subcellular location">
    <subcellularLocation>
        <location evidence="1 15">Cell membrane</location>
        <topology evidence="1 15">Single-pass type I membrane protein</topology>
    </subcellularLocation>
</comment>
<dbReference type="InterPro" id="IPR057243">
    <property type="entry name" value="Integrin_I-EGF_CS"/>
</dbReference>
<evidence type="ECO:0000256" key="3">
    <source>
        <dbReference type="ARBA" id="ARBA00022475"/>
    </source>
</evidence>
<dbReference type="GO" id="GO:0007160">
    <property type="term" value="P:cell-matrix adhesion"/>
    <property type="evidence" value="ECO:0007669"/>
    <property type="project" value="TreeGrafter"/>
</dbReference>
<keyword evidence="7" id="KW-0677">Repeat</keyword>
<dbReference type="OrthoDB" id="5956021at2759"/>
<evidence type="ECO:0000256" key="8">
    <source>
        <dbReference type="ARBA" id="ARBA00022889"/>
    </source>
</evidence>
<evidence type="ECO:0000313" key="20">
    <source>
        <dbReference type="EnsemblMetazoa" id="CLYHEMP001083.1"/>
    </source>
</evidence>
<dbReference type="PIRSF" id="PIRSF002512">
    <property type="entry name" value="Integrin_B"/>
    <property type="match status" value="1"/>
</dbReference>
<evidence type="ECO:0000256" key="17">
    <source>
        <dbReference type="SAM" id="SignalP"/>
    </source>
</evidence>
<dbReference type="SUPFAM" id="SSF103575">
    <property type="entry name" value="Plexin repeat"/>
    <property type="match status" value="1"/>
</dbReference>
<feature type="disulfide bond" evidence="14">
    <location>
        <begin position="473"/>
        <end position="510"/>
    </location>
</feature>
<dbReference type="InterPro" id="IPR015812">
    <property type="entry name" value="Integrin_bsu"/>
</dbReference>
<feature type="disulfide bond" evidence="14">
    <location>
        <begin position="417"/>
        <end position="666"/>
    </location>
</feature>
<feature type="disulfide bond" evidence="14">
    <location>
        <begin position="516"/>
        <end position="521"/>
    </location>
</feature>
<evidence type="ECO:0000259" key="19">
    <source>
        <dbReference type="SMART" id="SM01241"/>
    </source>
</evidence>
<protein>
    <recommendedName>
        <fullName evidence="15">Integrin beta</fullName>
    </recommendedName>
</protein>
<dbReference type="RefSeq" id="XP_066912333.1">
    <property type="nucleotide sequence ID" value="XM_067056232.1"/>
</dbReference>
<evidence type="ECO:0000256" key="7">
    <source>
        <dbReference type="ARBA" id="ARBA00022737"/>
    </source>
</evidence>
<feature type="signal peptide" evidence="17">
    <location>
        <begin position="1"/>
        <end position="21"/>
    </location>
</feature>
<dbReference type="PROSITE" id="PS00243">
    <property type="entry name" value="I_EGF_1"/>
    <property type="match status" value="2"/>
</dbReference>
<accession>A0A7M5UH92</accession>
<feature type="disulfide bond" evidence="14">
    <location>
        <begin position="45"/>
        <end position="59"/>
    </location>
</feature>
<keyword evidence="4" id="KW-0245">EGF-like domain</keyword>
<evidence type="ECO:0000256" key="9">
    <source>
        <dbReference type="ARBA" id="ARBA00022989"/>
    </source>
</evidence>
<feature type="disulfide bond" evidence="14">
    <location>
        <begin position="610"/>
        <end position="619"/>
    </location>
</feature>
<keyword evidence="6 17" id="KW-0732">Signal</keyword>
<evidence type="ECO:0000256" key="12">
    <source>
        <dbReference type="ARBA" id="ARBA00023157"/>
    </source>
</evidence>
<evidence type="ECO:0000256" key="4">
    <source>
        <dbReference type="ARBA" id="ARBA00022536"/>
    </source>
</evidence>
<dbReference type="Pfam" id="PF00362">
    <property type="entry name" value="Integrin_beta"/>
    <property type="match status" value="1"/>
</dbReference>
<feature type="disulfide bond" evidence="14">
    <location>
        <begin position="582"/>
        <end position="589"/>
    </location>
</feature>
<reference evidence="20" key="1">
    <citation type="submission" date="2021-01" db="UniProtKB">
        <authorList>
            <consortium name="EnsemblMetazoa"/>
        </authorList>
    </citation>
    <scope>IDENTIFICATION</scope>
</reference>
<feature type="disulfide bond" evidence="14">
    <location>
        <begin position="489"/>
        <end position="500"/>
    </location>
</feature>
<feature type="disulfide bond" evidence="14">
    <location>
        <begin position="447"/>
        <end position="451"/>
    </location>
</feature>
<dbReference type="Proteomes" id="UP000594262">
    <property type="component" value="Unplaced"/>
</dbReference>
<dbReference type="GO" id="GO:0007229">
    <property type="term" value="P:integrin-mediated signaling pathway"/>
    <property type="evidence" value="ECO:0007669"/>
    <property type="project" value="UniProtKB-KW"/>
</dbReference>
<feature type="disulfide bond" evidence="14">
    <location>
        <begin position="605"/>
        <end position="649"/>
    </location>
</feature>
<evidence type="ECO:0000256" key="16">
    <source>
        <dbReference type="SAM" id="Phobius"/>
    </source>
</evidence>
<dbReference type="SUPFAM" id="SSF69179">
    <property type="entry name" value="Integrin domains"/>
    <property type="match status" value="1"/>
</dbReference>
<feature type="disulfide bond" evidence="14">
    <location>
        <begin position="540"/>
        <end position="545"/>
    </location>
</feature>
<dbReference type="GeneID" id="136799518"/>
<dbReference type="Gene3D" id="2.60.40.1510">
    <property type="entry name" value="ntegrin, alpha v. Chain A, domain 3"/>
    <property type="match status" value="1"/>
</dbReference>
<name>A0A7M5UH92_9CNID</name>
<feature type="disulfide bond" evidence="14">
    <location>
        <begin position="568"/>
        <end position="577"/>
    </location>
</feature>
<feature type="chain" id="PRO_5029605486" description="Integrin beta" evidence="17">
    <location>
        <begin position="22"/>
        <end position="778"/>
    </location>
</feature>
<keyword evidence="9 16" id="KW-1133">Transmembrane helix</keyword>
<dbReference type="InterPro" id="IPR014836">
    <property type="entry name" value="Integrin_bsu_cyt_dom"/>
</dbReference>
<dbReference type="PANTHER" id="PTHR10082:SF60">
    <property type="entry name" value="INTEGRIN BETA-PS"/>
    <property type="match status" value="1"/>
</dbReference>
<keyword evidence="12 14" id="KW-1015">Disulfide bond</keyword>
<feature type="disulfide bond" evidence="14">
    <location>
        <begin position="622"/>
        <end position="625"/>
    </location>
</feature>
<comment type="similarity">
    <text evidence="2 15">Belongs to the integrin beta chain family.</text>
</comment>
<evidence type="ECO:0000313" key="21">
    <source>
        <dbReference type="Proteomes" id="UP000594262"/>
    </source>
</evidence>
<feature type="disulfide bond" evidence="14">
    <location>
        <begin position="561"/>
        <end position="566"/>
    </location>
</feature>
<evidence type="ECO:0000256" key="15">
    <source>
        <dbReference type="RuleBase" id="RU000633"/>
    </source>
</evidence>
<feature type="domain" description="Integrin beta subunit VWA" evidence="18">
    <location>
        <begin position="31"/>
        <end position="449"/>
    </location>
</feature>
<dbReference type="GO" id="GO:0033627">
    <property type="term" value="P:cell adhesion mediated by integrin"/>
    <property type="evidence" value="ECO:0007669"/>
    <property type="project" value="TreeGrafter"/>
</dbReference>
<dbReference type="SMART" id="SM01241">
    <property type="entry name" value="Integrin_b_cyt"/>
    <property type="match status" value="1"/>
</dbReference>
<dbReference type="PRINTS" id="PR01186">
    <property type="entry name" value="INTEGRINB"/>
</dbReference>
<dbReference type="GO" id="GO:0016477">
    <property type="term" value="P:cell migration"/>
    <property type="evidence" value="ECO:0007669"/>
    <property type="project" value="TreeGrafter"/>
</dbReference>
<evidence type="ECO:0000256" key="11">
    <source>
        <dbReference type="ARBA" id="ARBA00023136"/>
    </source>
</evidence>
<keyword evidence="3" id="KW-1003">Cell membrane</keyword>
<dbReference type="GO" id="GO:0009986">
    <property type="term" value="C:cell surface"/>
    <property type="evidence" value="ECO:0007669"/>
    <property type="project" value="TreeGrafter"/>
</dbReference>
<dbReference type="Gene3D" id="3.40.50.410">
    <property type="entry name" value="von Willebrand factor, type A domain"/>
    <property type="match status" value="1"/>
</dbReference>
<dbReference type="InterPro" id="IPR036465">
    <property type="entry name" value="vWFA_dom_sf"/>
</dbReference>
<dbReference type="GO" id="GO:0098609">
    <property type="term" value="P:cell-cell adhesion"/>
    <property type="evidence" value="ECO:0007669"/>
    <property type="project" value="TreeGrafter"/>
</dbReference>
<dbReference type="SUPFAM" id="SSF53300">
    <property type="entry name" value="vWA-like"/>
    <property type="match status" value="1"/>
</dbReference>
<keyword evidence="11 16" id="KW-0472">Membrane</keyword>
<dbReference type="SUPFAM" id="SSF57196">
    <property type="entry name" value="EGF/Laminin"/>
    <property type="match status" value="2"/>
</dbReference>
<dbReference type="EnsemblMetazoa" id="CLYHEMT001083.1">
    <property type="protein sequence ID" value="CLYHEMP001083.1"/>
    <property type="gene ID" value="CLYHEMG001083"/>
</dbReference>
<evidence type="ECO:0000256" key="5">
    <source>
        <dbReference type="ARBA" id="ARBA00022692"/>
    </source>
</evidence>
<sequence length="778" mass="86157">MKINIIWRTLLLVNIFSIIHSDDNVCTPNTDCGSCLRSSGSCSWCKDENFTSTVQQPRCDLPSNLKDCKDIMNVQGEVKVVTNDATLQVRPKEVKLKLRPGAPKTFSIKVTPAKNFPVNLYYLMDMSKSMEDDLEKLQSLGTKIAAEIGTITTKYKLGFGSFVDKTVAPFIQVNKKDRPCTRANDKNGNFQGFCVPTFGYRHVFNFSKDAQAFEAAVKKQIISGNLDTPEGGMDGLMQVATCEKILQWPEKDRARRLVVFVTDALPHISGDGKLGGIVIPNDGECHLDAQGRYTESNTMDYPSLSQVRAKLKENKIIPIFAVTGDVVDTYNKISNQWKDIGSSIGELSGNSDNIVNLIRDSYKAILQTVRLSNDPVDNIRVEYKPKVCDSPDGDDTCTDVKIEQEVEFSVTLTATQCPIDLSKKGDRTFNINIPGFGEVKVDVELICQCPCETLPNMREENSVKCNGTGTFQCGICYCPEGRYGEQCQCDGFTKLSDKECKPNNTTETVCSGMGNCVCGKCVCHRQDIPTNIVSGKYCQCTNFGCDYHKGEVCGGADRGICVCNKCVCNEPFIGQNCGEVNCTIADKQCSDKNGVECSGKGECNCGICNCNGGYEGKHCEKCIACPEKCDNHAACVLYQAFQKCIKDDCSDCSLNIKFVNETEPNCVYNDDGCLTVFNFEKNFGSENETVLVVKERKCSQKLTEETKILVIVLGTIAGIVLVGLLLLIIWKLVVTGFDKYEYHKFENDRMKSKWEKAENPIYKGAKQEYQNPTYAGHK</sequence>
<feature type="disulfide bond" evidence="14">
    <location>
        <begin position="180"/>
        <end position="194"/>
    </location>
</feature>
<dbReference type="Gene3D" id="1.20.5.100">
    <property type="entry name" value="Cytochrome c1, transmembrane anchor, C-terminal"/>
    <property type="match status" value="1"/>
</dbReference>
<keyword evidence="5 15" id="KW-0812">Transmembrane</keyword>
<feature type="disulfide bond" evidence="14">
    <location>
        <begin position="603"/>
        <end position="608"/>
    </location>
</feature>
<keyword evidence="13" id="KW-0325">Glycoprotein</keyword>
<proteinExistence type="inferred from homology"/>
<feature type="domain" description="Integrin beta subunit cytoplasmic" evidence="19">
    <location>
        <begin position="731"/>
        <end position="777"/>
    </location>
</feature>
<organism evidence="20 21">
    <name type="scientific">Clytia hemisphaerica</name>
    <dbReference type="NCBI Taxonomy" id="252671"/>
    <lineage>
        <taxon>Eukaryota</taxon>
        <taxon>Metazoa</taxon>
        <taxon>Cnidaria</taxon>
        <taxon>Hydrozoa</taxon>
        <taxon>Hydroidolina</taxon>
        <taxon>Leptothecata</taxon>
        <taxon>Obeliida</taxon>
        <taxon>Clytiidae</taxon>
        <taxon>Clytia</taxon>
    </lineage>
</organism>
<evidence type="ECO:0000256" key="14">
    <source>
        <dbReference type="PIRSR" id="PIRSR002512-1"/>
    </source>
</evidence>
<keyword evidence="8 15" id="KW-0130">Cell adhesion</keyword>
<dbReference type="PANTHER" id="PTHR10082">
    <property type="entry name" value="INTEGRIN BETA SUBUNIT"/>
    <property type="match status" value="1"/>
</dbReference>
<evidence type="ECO:0000256" key="6">
    <source>
        <dbReference type="ARBA" id="ARBA00022729"/>
    </source>
</evidence>
<keyword evidence="21" id="KW-1185">Reference proteome</keyword>
<evidence type="ECO:0000256" key="1">
    <source>
        <dbReference type="ARBA" id="ARBA00004251"/>
    </source>
</evidence>
<dbReference type="Pfam" id="PF08725">
    <property type="entry name" value="Integrin_b_cyt"/>
    <property type="match status" value="1"/>
</dbReference>
<dbReference type="PROSITE" id="PS52047">
    <property type="entry name" value="I_EGF_2"/>
    <property type="match status" value="1"/>
</dbReference>
<feature type="disulfide bond" evidence="14">
    <location>
        <begin position="635"/>
        <end position="698"/>
    </location>
</feature>
<dbReference type="InterPro" id="IPR032695">
    <property type="entry name" value="Integrin_dom_sf"/>
</dbReference>
<dbReference type="InterPro" id="IPR002369">
    <property type="entry name" value="Integrin_bsu_VWA"/>
</dbReference>
<feature type="transmembrane region" description="Helical" evidence="16">
    <location>
        <begin position="708"/>
        <end position="730"/>
    </location>
</feature>
<feature type="disulfide bond" evidence="14">
    <location>
        <begin position="242"/>
        <end position="285"/>
    </location>
</feature>
<dbReference type="Gene3D" id="3.30.1680.10">
    <property type="entry name" value="ligand-binding face of the semaphorins, domain 2"/>
    <property type="match status" value="1"/>
</dbReference>
<evidence type="ECO:0000256" key="13">
    <source>
        <dbReference type="ARBA" id="ARBA00023180"/>
    </source>
</evidence>
<keyword evidence="10 15" id="KW-0401">Integrin</keyword>
<dbReference type="FunFam" id="3.40.50.410:FF:000002">
    <property type="entry name" value="Integrin beta"/>
    <property type="match status" value="1"/>
</dbReference>
<dbReference type="SMART" id="SM00187">
    <property type="entry name" value="INB"/>
    <property type="match status" value="1"/>
</dbReference>
<feature type="disulfide bond" evidence="14">
    <location>
        <begin position="518"/>
        <end position="553"/>
    </location>
</feature>
<dbReference type="GO" id="GO:0005178">
    <property type="term" value="F:integrin binding"/>
    <property type="evidence" value="ECO:0007669"/>
    <property type="project" value="TreeGrafter"/>
</dbReference>
<dbReference type="InterPro" id="IPR040622">
    <property type="entry name" value="EGF_integrin_1"/>
</dbReference>
<evidence type="ECO:0000256" key="10">
    <source>
        <dbReference type="ARBA" id="ARBA00023037"/>
    </source>
</evidence>
<dbReference type="Pfam" id="PF17205">
    <property type="entry name" value="PSI_integrin"/>
    <property type="match status" value="1"/>
</dbReference>
<dbReference type="Pfam" id="PF18372">
    <property type="entry name" value="I-EGF_1"/>
    <property type="match status" value="1"/>
</dbReference>
<feature type="disulfide bond" evidence="14">
    <location>
        <begin position="35"/>
        <end position="68"/>
    </location>
</feature>
<feature type="disulfide bond" evidence="14">
    <location>
        <begin position="478"/>
        <end position="487"/>
    </location>
</feature>
<dbReference type="GO" id="GO:0005925">
    <property type="term" value="C:focal adhesion"/>
    <property type="evidence" value="ECO:0007669"/>
    <property type="project" value="TreeGrafter"/>
</dbReference>
<dbReference type="AlphaFoldDB" id="A0A7M5UH92"/>
<evidence type="ECO:0000259" key="18">
    <source>
        <dbReference type="SMART" id="SM00187"/>
    </source>
</evidence>
<evidence type="ECO:0000256" key="2">
    <source>
        <dbReference type="ARBA" id="ARBA00007449"/>
    </source>
</evidence>